<keyword evidence="2" id="KW-0472">Membrane</keyword>
<evidence type="ECO:0000256" key="1">
    <source>
        <dbReference type="ARBA" id="ARBA00022729"/>
    </source>
</evidence>
<keyword evidence="4" id="KW-1185">Reference proteome</keyword>
<sequence>MNRRVKKSLNKYMGEENVFTEDDKRAIQMKIAEGHKPKKNRIMYKSIGNGFILACALSLLIVLINPFFENTAQDYANEDEYFTFQLGEKVWDRQYKTLFFGDPIQTPPSVDTTKIEEGMEVLTIPITFTSTFTGVSDVNPLAFDLVSSNGEEMNPYDTKIIENDGWKSGIIRGGGSVTFANTYVFPKNEGWHIEFEDWYFVETFDRYYIVKFDE</sequence>
<dbReference type="Proteomes" id="UP000199444">
    <property type="component" value="Unassembled WGS sequence"/>
</dbReference>
<protein>
    <submittedName>
        <fullName evidence="3">Uncharacterized protein</fullName>
    </submittedName>
</protein>
<dbReference type="InterPro" id="IPR029050">
    <property type="entry name" value="Immunoprotect_excell_Ig-like"/>
</dbReference>
<dbReference type="EMBL" id="FNKD01000003">
    <property type="protein sequence ID" value="SDQ93719.1"/>
    <property type="molecule type" value="Genomic_DNA"/>
</dbReference>
<reference evidence="3 4" key="1">
    <citation type="submission" date="2016-10" db="EMBL/GenBank/DDBJ databases">
        <authorList>
            <person name="de Groot N.N."/>
        </authorList>
    </citation>
    <scope>NUCLEOTIDE SEQUENCE [LARGE SCALE GENOMIC DNA]</scope>
    <source>
        <strain evidence="3 4">CGMCC 1.10449</strain>
    </source>
</reference>
<dbReference type="RefSeq" id="WP_092493857.1">
    <property type="nucleotide sequence ID" value="NZ_FNKD01000003.1"/>
</dbReference>
<keyword evidence="1" id="KW-0732">Signal</keyword>
<keyword evidence="2" id="KW-1133">Transmembrane helix</keyword>
<proteinExistence type="predicted"/>
<evidence type="ECO:0000313" key="4">
    <source>
        <dbReference type="Proteomes" id="UP000199444"/>
    </source>
</evidence>
<feature type="transmembrane region" description="Helical" evidence="2">
    <location>
        <begin position="46"/>
        <end position="68"/>
    </location>
</feature>
<gene>
    <name evidence="3" type="ORF">SAMN05216231_3114</name>
</gene>
<dbReference type="AlphaFoldDB" id="A0A1H1EYW6"/>
<name>A0A1H1EYW6_9BACI</name>
<keyword evidence="2" id="KW-0812">Transmembrane</keyword>
<organism evidence="3 4">
    <name type="scientific">Virgibacillus salinus</name>
    <dbReference type="NCBI Taxonomy" id="553311"/>
    <lineage>
        <taxon>Bacteria</taxon>
        <taxon>Bacillati</taxon>
        <taxon>Bacillota</taxon>
        <taxon>Bacilli</taxon>
        <taxon>Bacillales</taxon>
        <taxon>Bacillaceae</taxon>
        <taxon>Virgibacillus</taxon>
    </lineage>
</organism>
<accession>A0A1H1EYW6</accession>
<evidence type="ECO:0000256" key="2">
    <source>
        <dbReference type="SAM" id="Phobius"/>
    </source>
</evidence>
<evidence type="ECO:0000313" key="3">
    <source>
        <dbReference type="EMBL" id="SDQ93719.1"/>
    </source>
</evidence>
<dbReference type="Gene3D" id="2.60.40.1240">
    <property type="match status" value="1"/>
</dbReference>
<dbReference type="STRING" id="553311.SAMN05216231_3114"/>